<dbReference type="AlphaFoldDB" id="U1RGX4"/>
<protein>
    <submittedName>
        <fullName evidence="1">Uncharacterized protein</fullName>
    </submittedName>
</protein>
<organism evidence="1 2">
    <name type="scientific">Actinomyces graevenitzii F0530</name>
    <dbReference type="NCBI Taxonomy" id="1321817"/>
    <lineage>
        <taxon>Bacteria</taxon>
        <taxon>Bacillati</taxon>
        <taxon>Actinomycetota</taxon>
        <taxon>Actinomycetes</taxon>
        <taxon>Actinomycetales</taxon>
        <taxon>Actinomycetaceae</taxon>
        <taxon>Actinomyces</taxon>
    </lineage>
</organism>
<reference evidence="1 2" key="1">
    <citation type="submission" date="2013-08" db="EMBL/GenBank/DDBJ databases">
        <authorList>
            <person name="Weinstock G."/>
            <person name="Sodergren E."/>
            <person name="Wylie T."/>
            <person name="Fulton L."/>
            <person name="Fulton R."/>
            <person name="Fronick C."/>
            <person name="O'Laughlin M."/>
            <person name="Godfrey J."/>
            <person name="Miner T."/>
            <person name="Herter B."/>
            <person name="Appelbaum E."/>
            <person name="Cordes M."/>
            <person name="Lek S."/>
            <person name="Wollam A."/>
            <person name="Pepin K.H."/>
            <person name="Palsikar V.B."/>
            <person name="Mitreva M."/>
            <person name="Wilson R.K."/>
        </authorList>
    </citation>
    <scope>NUCLEOTIDE SEQUENCE [LARGE SCALE GENOMIC DNA]</scope>
    <source>
        <strain evidence="1 2">F0530</strain>
    </source>
</reference>
<comment type="caution">
    <text evidence="1">The sequence shown here is derived from an EMBL/GenBank/DDBJ whole genome shotgun (WGS) entry which is preliminary data.</text>
</comment>
<evidence type="ECO:0000313" key="2">
    <source>
        <dbReference type="Proteomes" id="UP000016481"/>
    </source>
</evidence>
<dbReference type="EMBL" id="AWSC01000012">
    <property type="protein sequence ID" value="ERH17757.1"/>
    <property type="molecule type" value="Genomic_DNA"/>
</dbReference>
<proteinExistence type="predicted"/>
<name>U1RGX4_9ACTO</name>
<accession>U1RGX4</accession>
<dbReference type="HOGENOM" id="CLU_3228330_0_0_11"/>
<evidence type="ECO:0000313" key="1">
    <source>
        <dbReference type="EMBL" id="ERH17757.1"/>
    </source>
</evidence>
<sequence>MAAHRFWWAAICVFGSRLRASVDGGRLGLCWGPGGAVVANYSL</sequence>
<dbReference type="PATRIC" id="fig|1321817.3.peg.313"/>
<gene>
    <name evidence="1" type="ORF">HMPREF1978_00369</name>
</gene>
<dbReference type="Proteomes" id="UP000016481">
    <property type="component" value="Unassembled WGS sequence"/>
</dbReference>